<evidence type="ECO:0000313" key="3">
    <source>
        <dbReference type="Proteomes" id="UP000545286"/>
    </source>
</evidence>
<dbReference type="Proteomes" id="UP000545286">
    <property type="component" value="Unassembled WGS sequence"/>
</dbReference>
<gene>
    <name evidence="2" type="ORF">FHX72_002237</name>
</gene>
<dbReference type="Gene3D" id="1.10.3300.10">
    <property type="entry name" value="Jann2411-like domain"/>
    <property type="match status" value="1"/>
</dbReference>
<dbReference type="Pfam" id="PF11706">
    <property type="entry name" value="zf-CGNR"/>
    <property type="match status" value="1"/>
</dbReference>
<keyword evidence="3" id="KW-1185">Reference proteome</keyword>
<dbReference type="PANTHER" id="PTHR35525">
    <property type="entry name" value="BLL6575 PROTEIN"/>
    <property type="match status" value="1"/>
</dbReference>
<dbReference type="InterPro" id="IPR010852">
    <property type="entry name" value="ABATE"/>
</dbReference>
<dbReference type="SUPFAM" id="SSF160904">
    <property type="entry name" value="Jann2411-like"/>
    <property type="match status" value="1"/>
</dbReference>
<evidence type="ECO:0000259" key="1">
    <source>
        <dbReference type="Pfam" id="PF11706"/>
    </source>
</evidence>
<accession>A0A7W4UQD2</accession>
<dbReference type="InterPro" id="IPR023286">
    <property type="entry name" value="ABATE_dom_sf"/>
</dbReference>
<comment type="caution">
    <text evidence="2">The sequence shown here is derived from an EMBL/GenBank/DDBJ whole genome shotgun (WGS) entry which is preliminary data.</text>
</comment>
<dbReference type="InterPro" id="IPR021005">
    <property type="entry name" value="Znf_CGNR"/>
</dbReference>
<sequence length="181" mass="20346">MLFTNDTEEALSAAAALVNSDVEPVTLRTRGELADFFRDLGYTGRFDGDEAEFQRIRAIRPRLRELLTADRDAAASLVNQTLVEYNATPQLVRHGTADWHLHAVDSERPLDERITVETALAVVDLIRADEMSRLGTCDADNCEGVVVDLTRNRTKRFCSTRCANRSAVAAYRARRREHPEL</sequence>
<protein>
    <submittedName>
        <fullName evidence="2">Putative RNA-binding Zn ribbon-like protein</fullName>
    </submittedName>
</protein>
<dbReference type="PANTHER" id="PTHR35525:SF3">
    <property type="entry name" value="BLL6575 PROTEIN"/>
    <property type="match status" value="1"/>
</dbReference>
<dbReference type="EMBL" id="JACHWJ010000003">
    <property type="protein sequence ID" value="MBB2958092.1"/>
    <property type="molecule type" value="Genomic_DNA"/>
</dbReference>
<dbReference type="OrthoDB" id="3531194at2"/>
<reference evidence="2 3" key="1">
    <citation type="submission" date="2020-08" db="EMBL/GenBank/DDBJ databases">
        <title>Sequencing the genomes of 1000 actinobacteria strains.</title>
        <authorList>
            <person name="Klenk H.-P."/>
        </authorList>
    </citation>
    <scope>NUCLEOTIDE SEQUENCE [LARGE SCALE GENOMIC DNA]</scope>
    <source>
        <strain evidence="2 3">DSM 20419</strain>
    </source>
</reference>
<feature type="domain" description="Zinc finger CGNR" evidence="1">
    <location>
        <begin position="133"/>
        <end position="175"/>
    </location>
</feature>
<evidence type="ECO:0000313" key="2">
    <source>
        <dbReference type="EMBL" id="MBB2958092.1"/>
    </source>
</evidence>
<name>A0A7W4UQD2_9MICO</name>
<dbReference type="RefSeq" id="WP_068481052.1">
    <property type="nucleotide sequence ID" value="NZ_CZJS01000111.1"/>
</dbReference>
<organism evidence="2 3">
    <name type="scientific">Pseudoclavibacter helvolus</name>
    <dbReference type="NCBI Taxonomy" id="255205"/>
    <lineage>
        <taxon>Bacteria</taxon>
        <taxon>Bacillati</taxon>
        <taxon>Actinomycetota</taxon>
        <taxon>Actinomycetes</taxon>
        <taxon>Micrococcales</taxon>
        <taxon>Microbacteriaceae</taxon>
        <taxon>Pseudoclavibacter</taxon>
    </lineage>
</organism>
<proteinExistence type="predicted"/>
<dbReference type="Pfam" id="PF07336">
    <property type="entry name" value="ABATE"/>
    <property type="match status" value="1"/>
</dbReference>
<dbReference type="AlphaFoldDB" id="A0A7W4UQD2"/>